<evidence type="ECO:0000313" key="6">
    <source>
        <dbReference type="Proteomes" id="UP000265618"/>
    </source>
</evidence>
<dbReference type="GO" id="GO:0045053">
    <property type="term" value="P:protein retention in Golgi apparatus"/>
    <property type="evidence" value="ECO:0007669"/>
    <property type="project" value="TreeGrafter"/>
</dbReference>
<evidence type="ECO:0000259" key="4">
    <source>
        <dbReference type="Pfam" id="PF12624"/>
    </source>
</evidence>
<feature type="region of interest" description="Disordered" evidence="3">
    <location>
        <begin position="3267"/>
        <end position="3302"/>
    </location>
</feature>
<dbReference type="InterPro" id="IPR026847">
    <property type="entry name" value="VPS13"/>
</dbReference>
<evidence type="ECO:0000256" key="3">
    <source>
        <dbReference type="SAM" id="MobiDB-lite"/>
    </source>
</evidence>
<accession>A0A9K3CM49</accession>
<dbReference type="GO" id="GO:0006623">
    <property type="term" value="P:protein targeting to vacuole"/>
    <property type="evidence" value="ECO:0007669"/>
    <property type="project" value="TreeGrafter"/>
</dbReference>
<dbReference type="Proteomes" id="UP000265618">
    <property type="component" value="Unassembled WGS sequence"/>
</dbReference>
<feature type="region of interest" description="Disordered" evidence="3">
    <location>
        <begin position="243"/>
        <end position="268"/>
    </location>
</feature>
<feature type="region of interest" description="Disordered" evidence="3">
    <location>
        <begin position="1838"/>
        <end position="1867"/>
    </location>
</feature>
<protein>
    <submittedName>
        <fullName evidence="5">Vacuolar protein sorting-associated protein 13</fullName>
    </submittedName>
</protein>
<evidence type="ECO:0000313" key="5">
    <source>
        <dbReference type="EMBL" id="GIQ79651.1"/>
    </source>
</evidence>
<name>A0A9K3CM49_9EUKA</name>
<feature type="region of interest" description="Disordered" evidence="3">
    <location>
        <begin position="197"/>
        <end position="230"/>
    </location>
</feature>
<keyword evidence="6" id="KW-1185">Reference proteome</keyword>
<organism evidence="5 6">
    <name type="scientific">Kipferlia bialata</name>
    <dbReference type="NCBI Taxonomy" id="797122"/>
    <lineage>
        <taxon>Eukaryota</taxon>
        <taxon>Metamonada</taxon>
        <taxon>Carpediemonas-like organisms</taxon>
        <taxon>Kipferlia</taxon>
    </lineage>
</organism>
<evidence type="ECO:0000256" key="2">
    <source>
        <dbReference type="ARBA" id="ARBA00022448"/>
    </source>
</evidence>
<feature type="region of interest" description="Disordered" evidence="3">
    <location>
        <begin position="1365"/>
        <end position="1389"/>
    </location>
</feature>
<dbReference type="InterPro" id="IPR026854">
    <property type="entry name" value="VPS13_N"/>
</dbReference>
<feature type="compositionally biased region" description="Polar residues" evidence="3">
    <location>
        <begin position="1443"/>
        <end position="1463"/>
    </location>
</feature>
<dbReference type="Pfam" id="PF12624">
    <property type="entry name" value="VPS13_N"/>
    <property type="match status" value="1"/>
</dbReference>
<evidence type="ECO:0000256" key="1">
    <source>
        <dbReference type="ARBA" id="ARBA00006545"/>
    </source>
</evidence>
<proteinExistence type="inferred from homology"/>
<dbReference type="PANTHER" id="PTHR16166">
    <property type="entry name" value="VACUOLAR PROTEIN SORTING-ASSOCIATED PROTEIN VPS13"/>
    <property type="match status" value="1"/>
</dbReference>
<dbReference type="OrthoDB" id="428159at2759"/>
<dbReference type="PANTHER" id="PTHR16166:SF93">
    <property type="entry name" value="INTERMEMBRANE LIPID TRANSFER PROTEIN VPS13"/>
    <property type="match status" value="1"/>
</dbReference>
<comment type="caution">
    <text evidence="5">The sequence shown here is derived from an EMBL/GenBank/DDBJ whole genome shotgun (WGS) entry which is preliminary data.</text>
</comment>
<feature type="region of interest" description="Disordered" evidence="3">
    <location>
        <begin position="1728"/>
        <end position="1750"/>
    </location>
</feature>
<dbReference type="EMBL" id="BDIP01000037">
    <property type="protein sequence ID" value="GIQ79651.1"/>
    <property type="molecule type" value="Genomic_DNA"/>
</dbReference>
<keyword evidence="2" id="KW-0813">Transport</keyword>
<reference evidence="5 6" key="1">
    <citation type="journal article" date="2018" name="PLoS ONE">
        <title>The draft genome of Kipferlia bialata reveals reductive genome evolution in fornicate parasites.</title>
        <authorList>
            <person name="Tanifuji G."/>
            <person name="Takabayashi S."/>
            <person name="Kume K."/>
            <person name="Takagi M."/>
            <person name="Nakayama T."/>
            <person name="Kamikawa R."/>
            <person name="Inagaki Y."/>
            <person name="Hashimoto T."/>
        </authorList>
    </citation>
    <scope>NUCLEOTIDE SEQUENCE [LARGE SCALE GENOMIC DNA]</scope>
    <source>
        <strain evidence="5">NY0173</strain>
    </source>
</reference>
<feature type="region of interest" description="Disordered" evidence="3">
    <location>
        <begin position="1443"/>
        <end position="1466"/>
    </location>
</feature>
<gene>
    <name evidence="5" type="ORF">KIPB_000323</name>
</gene>
<feature type="compositionally biased region" description="Acidic residues" evidence="3">
    <location>
        <begin position="1845"/>
        <end position="1862"/>
    </location>
</feature>
<feature type="domain" description="Chorein N-terminal" evidence="4">
    <location>
        <begin position="1"/>
        <end position="288"/>
    </location>
</feature>
<sequence length="3302" mass="352960">MIESAVASVLAKVLGDFVVVDREDLSVSLSSGHLELRDVEFNKEALSTILPGLSIVGGCIHLLSLRIPWTRPAKGIKVHCDGVYALLGPPGPEAGVYTAEDIQEALEMSLQKKAKMLEEWHKSCILQIQGKTETGLVSRLVSAVATRMTPLVVDQVRVELTDIHMRFEDTASESPIAVGATMESLTVCSTTSRWEPLGVSATVAPGGTGSETHTDPQTGGHTDTDTDTDTWWHRRRTQLREWRERRTERRAHKRDMRTSSSTDDDKATTNKTTSAYKLLKLTNLAVYACPIFQGVSLLDQGQMDAMRHIEVPSSECLFGPSSMEIRLSLGTSSVGTQIAAAAAMSSVTCALSDHQVVCLSDILNRVFSVHPLSYHVGKRIEEQRAIHVGPRSAATYVNLYYSTLSRDLRSSGRTAAHIKSQKDSLERWIPYDDLIRYREAAATAIRGQGVVDMSSLSRKSRKTVLAQMSVDMCASEVARLSGKGVPSHDRAPQRHVEGTGTTLTLDVGLDHISLSVSEYSAVHTHPEPVDTDALVGVPYQSTTVASLHIHRLLTDIMLSADDMRLTGIASVGSVTLTDTRGLADGIAFPHLVSTLHPTPRVVAEGRVVGPAFLSLECDVMLQSHRDMGSLSVSSLPLLVVVQPPFLSRMVLLSDRVVSQIQRPEAVETGPVSEAGSDTGRPEATLQEGLSAFDVLAALRSGDTDSVLARPDETEQTRDTAPAEIQDTTLSYCTDLGVFKSLVHTFRRRATPHSHLFSTRTGVKPLLSRLSTKLYIARSLGIAEVPGVYLFAALGGLDVTVSHGRLFGVQQLIGGLIECFIVPSHTNTAPTPIACLPESSTAVSPNEDLGSAKVNVGSLVSALTESADDTNTRGPVLTSVDLAVEALTVTVGEGDAVEFSAAVTSIRAKADVRAAQSEAVVEVATVRVLNNAGVALVTAGVPQSTDGSQPFVSVAYSNQTGVADILGSAPSLGLQTVDVGVSQIDVVLDRDSLNRISAIAEETLGMLALPSVDSQGVGTAETMSRETSADTVVVETDSELVAKIRRGSGKRREALRPHYSMVVNASLTGVSTLLCTSLEPLSTVTIDRVSCSVGLCANGSLYIEADLGDLGATDMQEGTLWPSIVYSTTRHGHTHLDPLLSVSMVKDPTSPYAQEVHVDIPRGLGVVYVADYVQRVTDFFSAHEEDSAAIKGAIAKTGAVVGETQTQLRETLVQPAQTSLMKFSLTRASLELIVPKWIDKSDHVRMRGTGMSVDLLYDVRETEHGPVPVRAIDLSVYGFRAETSIGTDDVMEGADGVGYVVTNLLAPVNANVFLESPLGSMGPSEDTCVSVCLYQGTPTTCDMHPLVATLTRQQYLFLSSLSQPGTNLGGEPSSPSSERAAGPVSPAENISTGNSIVGQVMLDSQSHSASVSLHTSCIEVRALPTPISSILAFVAPLADSSPSGSDHSCVTRLGSPSSLQSPLTETAPPPPQNIFQLMGALRGEPEDTTPVLLVPDTMVVPVSDSPLFVGLGRFLCPVSTGDPGTMLHHLPEGYVRLSVVEPSLASCSTLMGHSQSEISTVTVQCSTSVRLMVPEQVDDNSILVCLEAVLSTDASIVMNQFERGTGHNTSASLTVEGLSLRVLHEEIHRDDGILKSGILSITVQEMGLQPDPSLVAAAFPQPERGPRATKRVSDQVCAMFAEKAFVDVRACLEDEVAVSVGGTAINTIRRALVLSSQIGHSSDDIVDVGQDHRDDGQDDGLFKTETPSGRADKADRTTYSLISLQVEKVRVFLMSRFNHPLLKLKVPGVSVSLQARRDTLEASLETQAHVRYFDPVALAYHYLLQPISISASVSQAHATIQRQTDTEESSETDTESSEADSESVESGTVCSTHVTLDIRGSESETVYIHLPEPAVAALAAAGEALGTDVVAESTSTTANEASGVTEFLCVNHTGVPFVLIAHTESFSPDDYMPLSDFALSCCAFGDMGERCTGIYSQVQSSVAEAARAQGETCVVSWVEDGDRATFDLASEGKPVGSILFGDLFEPLVGVSPTKPGVFAYTMVPREASGLAMASVPVVITVRRVGMQTLVDVSSKYSLTNMFLSPLRLSVQNSSEEGGESTEVEVLVPPGHKRYLPLMHTLAPLVGVSVALCAGGTAIYTKEVPTGHYNAFLRSHAYNETQHTISESQHAEYQPSEYIPVGGRIIGSVTCKPVQEGGRDMHIGHSLSTVSVLTAGSDVGPCEYQDRLRHLYLFPTLRIVNDCIYPITVVLSTLTMPPGVVKKKHAIKERMLLKIGANSNLDVPLVHPDQRVAINRIALDVGTGYDTTEFSRDFTRVGNVPLTLWKHRGHTSDHVPPEVKLKGPGERRLRIGVEFDGWRDTGGTALLRIFPPYLVRNSLSDHTVTTTAQPITGLTSFAVDPKEQRVLREGDTCMFGYSSLEYADQKEGSKTQGLPKAKLLCVAIQARPALSDVDGVQLAGRVEPFHLQTGIMTTAGHEHTPLGVPCLASTSLCCNGRTKIVSIEYRCTILNYSHRDIDCLVGPAGNSGRVREEYGHVSVAGRATVPVIEGCVASADGEVYLYFVDPSAYVSSSAPTGGILSVFRVVDFLESAPLIPGLSAMVPYGINLDVAGVHDVLVPTVGQGVPLRLTVKVDVEAGRSSVKVYSTRSDAPAPYRVESLCPFDVCVSQSMEDRETEHPLESITSLGSPTVQTVTVHSTVVPAMGVSDFFLHDPNMPHRMHVKSADNTQTAAVTFEGDFDLTTHLRKIRQHRYSGTSVYTVLVFDGQTRRVYLCPTKAEAEECRLKYSSRRIYTAEREETRLLLFVPRICVFAYITDDDQGPASKRAECMCVTVDQPELEARDCGGVQSLRLKLRGVQLDNQHLRGSLLYPVVLRIGEELQISASLANSRYEPDPDAPPAVVLKVDGVRHTSNPARNVTSYEGIWLDIGGVYMAAEQSFLETVSVYAEAVAASLSQTLSSRATLARLGQGREGESVLVPRRPPQTRVEQTDPDMLTAATGASGVFVEQIHVSDTPICLTLKLLDPLNTLAGGFMEGVLNSGISAAALENAHLELPKLKAKGVYGHVDQVLASLLGFYVSAFSSDVLGILGIGASTSLLGNAPRALGSLSAGVVELGTSDSAVKGITGFARHTATTVTTIVSNVSGSVGETLVRTAANDGFTDRHKRALKKSKTSMTSAVNQSAKGVVDGFSTGLTGVYKCPQRALERRGKMGLPKGVKKGLVQCIAAPAAGLVNVLAYTTASLHSSVSVSAVVPVFDPKHYLVSDALLRQEEPKGAEGTEGTQDVDDTQRGGIGRGEEGADTDL</sequence>
<comment type="similarity">
    <text evidence="1">Belongs to the VPS13 family.</text>
</comment>